<sequence length="248" mass="25987">MGYSREVAADDTRDAVAELLALRQLLYALTARVFAAEPDEELATWCATDEVGAALAFLAEAMADAGGGAELMDGTAIAAAAASGIGDGALAAEYMKLFVGPATPLAPPWESVYRSADGLLFQASTLAVRDAYRAAGFAAAGYPHEPDDHLGTELGFMAALGERALRAWQVGDISRALDDMQHQAAFLEEHLSLWASALRDRLMAAHAAASAGSFYAAFADIACVLVACDDAMINELMAEMERHLGAAE</sequence>
<dbReference type="Pfam" id="PF02613">
    <property type="entry name" value="Nitrate_red_del"/>
    <property type="match status" value="1"/>
</dbReference>
<evidence type="ECO:0000313" key="2">
    <source>
        <dbReference type="EMBL" id="MEC4176481.1"/>
    </source>
</evidence>
<dbReference type="InterPro" id="IPR050289">
    <property type="entry name" value="TorD/DmsD_chaperones"/>
</dbReference>
<reference evidence="2 3" key="1">
    <citation type="submission" date="2024-01" db="EMBL/GenBank/DDBJ databases">
        <title>novel species in genus Adlercreutzia.</title>
        <authorList>
            <person name="Liu X."/>
        </authorList>
    </citation>
    <scope>NUCLEOTIDE SEQUENCE [LARGE SCALE GENOMIC DNA]</scope>
    <source>
        <strain evidence="2 3">R7</strain>
    </source>
</reference>
<gene>
    <name evidence="2" type="ORF">VIN30_08500</name>
</gene>
<dbReference type="RefSeq" id="WP_338210808.1">
    <property type="nucleotide sequence ID" value="NZ_JAYMFF010000015.1"/>
</dbReference>
<evidence type="ECO:0000256" key="1">
    <source>
        <dbReference type="ARBA" id="ARBA00023186"/>
    </source>
</evidence>
<keyword evidence="3" id="KW-1185">Reference proteome</keyword>
<accession>A0ABU6IJG1</accession>
<dbReference type="InterPro" id="IPR036411">
    <property type="entry name" value="TorD-like_sf"/>
</dbReference>
<keyword evidence="1" id="KW-0143">Chaperone</keyword>
<dbReference type="Gene3D" id="1.10.3480.10">
    <property type="entry name" value="TorD-like"/>
    <property type="match status" value="1"/>
</dbReference>
<organism evidence="2 3">
    <name type="scientific">Adlercreutzia wanghongyangiae</name>
    <dbReference type="NCBI Taxonomy" id="3111451"/>
    <lineage>
        <taxon>Bacteria</taxon>
        <taxon>Bacillati</taxon>
        <taxon>Actinomycetota</taxon>
        <taxon>Coriobacteriia</taxon>
        <taxon>Eggerthellales</taxon>
        <taxon>Eggerthellaceae</taxon>
        <taxon>Adlercreutzia</taxon>
    </lineage>
</organism>
<dbReference type="PANTHER" id="PTHR34227">
    <property type="entry name" value="CHAPERONE PROTEIN YCDY"/>
    <property type="match status" value="1"/>
</dbReference>
<evidence type="ECO:0000313" key="3">
    <source>
        <dbReference type="Proteomes" id="UP001349994"/>
    </source>
</evidence>
<dbReference type="PANTHER" id="PTHR34227:SF1">
    <property type="entry name" value="DIMETHYL SULFOXIDE REDUCTASE CHAPERONE-RELATED"/>
    <property type="match status" value="1"/>
</dbReference>
<dbReference type="EMBL" id="JAYMFF010000015">
    <property type="protein sequence ID" value="MEC4176481.1"/>
    <property type="molecule type" value="Genomic_DNA"/>
</dbReference>
<dbReference type="Proteomes" id="UP001349994">
    <property type="component" value="Unassembled WGS sequence"/>
</dbReference>
<comment type="caution">
    <text evidence="2">The sequence shown here is derived from an EMBL/GenBank/DDBJ whole genome shotgun (WGS) entry which is preliminary data.</text>
</comment>
<name>A0ABU6IJG1_9ACTN</name>
<dbReference type="InterPro" id="IPR020945">
    <property type="entry name" value="DMSO/NO3_reduct_chaperone"/>
</dbReference>
<dbReference type="SUPFAM" id="SSF89155">
    <property type="entry name" value="TorD-like"/>
    <property type="match status" value="1"/>
</dbReference>
<protein>
    <submittedName>
        <fullName evidence="2">Molecular chaperone TorD family protein</fullName>
    </submittedName>
</protein>
<proteinExistence type="predicted"/>